<organism evidence="5">
    <name type="scientific">viral metagenome</name>
    <dbReference type="NCBI Taxonomy" id="1070528"/>
    <lineage>
        <taxon>unclassified sequences</taxon>
        <taxon>metagenomes</taxon>
        <taxon>organismal metagenomes</taxon>
    </lineage>
</organism>
<reference evidence="5" key="1">
    <citation type="journal article" date="2020" name="Nature">
        <title>Giant virus diversity and host interactions through global metagenomics.</title>
        <authorList>
            <person name="Schulz F."/>
            <person name="Roux S."/>
            <person name="Paez-Espino D."/>
            <person name="Jungbluth S."/>
            <person name="Walsh D.A."/>
            <person name="Denef V.J."/>
            <person name="McMahon K.D."/>
            <person name="Konstantinidis K.T."/>
            <person name="Eloe-Fadrosh E.A."/>
            <person name="Kyrpides N.C."/>
            <person name="Woyke T."/>
        </authorList>
    </citation>
    <scope>NUCLEOTIDE SEQUENCE</scope>
    <source>
        <strain evidence="5">GVMAG-S-1101164-164</strain>
    </source>
</reference>
<evidence type="ECO:0000259" key="4">
    <source>
        <dbReference type="PROSITE" id="PS51635"/>
    </source>
</evidence>
<dbReference type="AlphaFoldDB" id="A0A6C0JVY8"/>
<sequence length="287" mass="31741">MSLPFRKLALGGGGMKGILHIGALQELSKYQDLSFPDGIYGCSIGAIVATHIAFQIPVNHCVPALQKHLRFENIIQKLTFQILKDCLTSKGLFTMDAFESTVLAYFSDMGIDISNKTIGDAPQPLFIVASNLTKGVPTVFTKDVRILDALKCSCCIPGIFTPQELYGQHYVDGIVACPCISILQPDALILSLRGRDHVRKDIDNLSPIDFVTYLHDISIRNSVDKIPKEYIVHLSYPNLHSHSDLDDFNAESILEYSAALMRGFLVSKSLFQERTEIGDSRGTNHLV</sequence>
<keyword evidence="3" id="KW-0443">Lipid metabolism</keyword>
<dbReference type="GO" id="GO:0016787">
    <property type="term" value="F:hydrolase activity"/>
    <property type="evidence" value="ECO:0007669"/>
    <property type="project" value="UniProtKB-KW"/>
</dbReference>
<protein>
    <recommendedName>
        <fullName evidence="4">PNPLA domain-containing protein</fullName>
    </recommendedName>
</protein>
<dbReference type="SUPFAM" id="SSF52151">
    <property type="entry name" value="FabD/lysophospholipase-like"/>
    <property type="match status" value="1"/>
</dbReference>
<dbReference type="InterPro" id="IPR016035">
    <property type="entry name" value="Acyl_Trfase/lysoPLipase"/>
</dbReference>
<evidence type="ECO:0000256" key="1">
    <source>
        <dbReference type="ARBA" id="ARBA00022801"/>
    </source>
</evidence>
<dbReference type="PROSITE" id="PS51635">
    <property type="entry name" value="PNPLA"/>
    <property type="match status" value="1"/>
</dbReference>
<dbReference type="InterPro" id="IPR050301">
    <property type="entry name" value="NTE"/>
</dbReference>
<dbReference type="PANTHER" id="PTHR14226">
    <property type="entry name" value="NEUROPATHY TARGET ESTERASE/SWISS CHEESE D.MELANOGASTER"/>
    <property type="match status" value="1"/>
</dbReference>
<name>A0A6C0JVY8_9ZZZZ</name>
<dbReference type="Pfam" id="PF01734">
    <property type="entry name" value="Patatin"/>
    <property type="match status" value="1"/>
</dbReference>
<keyword evidence="1" id="KW-0378">Hydrolase</keyword>
<dbReference type="InterPro" id="IPR002641">
    <property type="entry name" value="PNPLA_dom"/>
</dbReference>
<keyword evidence="2" id="KW-0442">Lipid degradation</keyword>
<dbReference type="EMBL" id="MN740747">
    <property type="protein sequence ID" value="QHU09922.1"/>
    <property type="molecule type" value="Genomic_DNA"/>
</dbReference>
<evidence type="ECO:0000256" key="3">
    <source>
        <dbReference type="ARBA" id="ARBA00023098"/>
    </source>
</evidence>
<feature type="domain" description="PNPLA" evidence="4">
    <location>
        <begin position="8"/>
        <end position="186"/>
    </location>
</feature>
<accession>A0A6C0JVY8</accession>
<evidence type="ECO:0000313" key="5">
    <source>
        <dbReference type="EMBL" id="QHU09922.1"/>
    </source>
</evidence>
<evidence type="ECO:0000256" key="2">
    <source>
        <dbReference type="ARBA" id="ARBA00022963"/>
    </source>
</evidence>
<dbReference type="PANTHER" id="PTHR14226:SF29">
    <property type="entry name" value="NEUROPATHY TARGET ESTERASE SWS"/>
    <property type="match status" value="1"/>
</dbReference>
<proteinExistence type="predicted"/>
<dbReference type="Gene3D" id="3.40.1090.10">
    <property type="entry name" value="Cytosolic phospholipase A2 catalytic domain"/>
    <property type="match status" value="2"/>
</dbReference>
<dbReference type="GO" id="GO:0016042">
    <property type="term" value="P:lipid catabolic process"/>
    <property type="evidence" value="ECO:0007669"/>
    <property type="project" value="UniProtKB-KW"/>
</dbReference>